<dbReference type="PANTHER" id="PTHR47642:SF5">
    <property type="entry name" value="ATP-DEPENDENT DNA HELICASE"/>
    <property type="match status" value="1"/>
</dbReference>
<dbReference type="InterPro" id="IPR046700">
    <property type="entry name" value="DUF6570"/>
</dbReference>
<evidence type="ECO:0000256" key="9">
    <source>
        <dbReference type="ARBA" id="ARBA00023125"/>
    </source>
</evidence>
<proteinExistence type="inferred from homology"/>
<keyword evidence="16" id="KW-1185">Reference proteome</keyword>
<keyword evidence="11" id="KW-0413">Isomerase</keyword>
<feature type="domain" description="THAP-type" evidence="14">
    <location>
        <begin position="376"/>
        <end position="471"/>
    </location>
</feature>
<dbReference type="Pfam" id="PF14214">
    <property type="entry name" value="Helitron_like_N"/>
    <property type="match status" value="1"/>
</dbReference>
<dbReference type="SMART" id="SM00980">
    <property type="entry name" value="THAP"/>
    <property type="match status" value="2"/>
</dbReference>
<dbReference type="InterPro" id="IPR025476">
    <property type="entry name" value="Helitron_helicase-like"/>
</dbReference>
<dbReference type="Pfam" id="PF05970">
    <property type="entry name" value="PIF1"/>
    <property type="match status" value="1"/>
</dbReference>
<dbReference type="Gene3D" id="3.40.50.300">
    <property type="entry name" value="P-loop containing nucleotide triphosphate hydrolases"/>
    <property type="match status" value="2"/>
</dbReference>
<dbReference type="GO" id="GO:0008270">
    <property type="term" value="F:zinc ion binding"/>
    <property type="evidence" value="ECO:0007669"/>
    <property type="project" value="UniProtKB-KW"/>
</dbReference>
<comment type="caution">
    <text evidence="15">The sequence shown here is derived from an EMBL/GenBank/DDBJ whole genome shotgun (WGS) entry which is preliminary data.</text>
</comment>
<dbReference type="InterPro" id="IPR010285">
    <property type="entry name" value="DNA_helicase_pif1-like_DEAD"/>
</dbReference>
<keyword evidence="5 13" id="KW-0378">Hydrolase</keyword>
<keyword evidence="1" id="KW-0479">Metal-binding</keyword>
<dbReference type="InterPro" id="IPR006612">
    <property type="entry name" value="THAP_Znf"/>
</dbReference>
<dbReference type="CDD" id="cd18809">
    <property type="entry name" value="SF1_C_RecD"/>
    <property type="match status" value="1"/>
</dbReference>
<keyword evidence="4 12" id="KW-0863">Zinc-finger</keyword>
<keyword evidence="2 13" id="KW-0547">Nucleotide-binding</keyword>
<dbReference type="PROSITE" id="PS50950">
    <property type="entry name" value="ZF_THAP"/>
    <property type="match status" value="2"/>
</dbReference>
<evidence type="ECO:0000256" key="4">
    <source>
        <dbReference type="ARBA" id="ARBA00022771"/>
    </source>
</evidence>
<keyword evidence="3 13" id="KW-0227">DNA damage</keyword>
<evidence type="ECO:0000256" key="1">
    <source>
        <dbReference type="ARBA" id="ARBA00022723"/>
    </source>
</evidence>
<dbReference type="GO" id="GO:0006310">
    <property type="term" value="P:DNA recombination"/>
    <property type="evidence" value="ECO:0007669"/>
    <property type="project" value="UniProtKB-KW"/>
</dbReference>
<dbReference type="Pfam" id="PF21530">
    <property type="entry name" value="Pif1_2B_dom"/>
    <property type="match status" value="1"/>
</dbReference>
<dbReference type="PANTHER" id="PTHR47642">
    <property type="entry name" value="ATP-DEPENDENT DNA HELICASE"/>
    <property type="match status" value="1"/>
</dbReference>
<dbReference type="InterPro" id="IPR049163">
    <property type="entry name" value="Pif1-like_2B_dom"/>
</dbReference>
<evidence type="ECO:0000256" key="6">
    <source>
        <dbReference type="ARBA" id="ARBA00022806"/>
    </source>
</evidence>
<evidence type="ECO:0000313" key="15">
    <source>
        <dbReference type="EMBL" id="KAK3919189.1"/>
    </source>
</evidence>
<comment type="catalytic activity">
    <reaction evidence="13">
        <text>ATP + H2O = ADP + phosphate + H(+)</text>
        <dbReference type="Rhea" id="RHEA:13065"/>
        <dbReference type="ChEBI" id="CHEBI:15377"/>
        <dbReference type="ChEBI" id="CHEBI:15378"/>
        <dbReference type="ChEBI" id="CHEBI:30616"/>
        <dbReference type="ChEBI" id="CHEBI:43474"/>
        <dbReference type="ChEBI" id="CHEBI:456216"/>
        <dbReference type="EC" id="5.6.2.3"/>
    </reaction>
</comment>
<comment type="cofactor">
    <cofactor evidence="13">
        <name>Mg(2+)</name>
        <dbReference type="ChEBI" id="CHEBI:18420"/>
    </cofactor>
</comment>
<reference evidence="15" key="1">
    <citation type="submission" date="2021-07" db="EMBL/GenBank/DDBJ databases">
        <authorList>
            <person name="Catto M.A."/>
            <person name="Jacobson A."/>
            <person name="Kennedy G."/>
            <person name="Labadie P."/>
            <person name="Hunt B.G."/>
            <person name="Srinivasan R."/>
        </authorList>
    </citation>
    <scope>NUCLEOTIDE SEQUENCE</scope>
    <source>
        <strain evidence="15">PL_HMW_Pooled</strain>
        <tissue evidence="15">Head</tissue>
    </source>
</reference>
<keyword evidence="8 13" id="KW-0067">ATP-binding</keyword>
<name>A0AAE1LHS5_9NEOP</name>
<keyword evidence="6 13" id="KW-0347">Helicase</keyword>
<dbReference type="Pfam" id="PF20209">
    <property type="entry name" value="DUF6570"/>
    <property type="match status" value="1"/>
</dbReference>
<evidence type="ECO:0000313" key="16">
    <source>
        <dbReference type="Proteomes" id="UP001219518"/>
    </source>
</evidence>
<dbReference type="SUPFAM" id="SSF52540">
    <property type="entry name" value="P-loop containing nucleoside triphosphate hydrolases"/>
    <property type="match status" value="2"/>
</dbReference>
<dbReference type="GO" id="GO:0003677">
    <property type="term" value="F:DNA binding"/>
    <property type="evidence" value="ECO:0007669"/>
    <property type="project" value="UniProtKB-UniRule"/>
</dbReference>
<evidence type="ECO:0000256" key="11">
    <source>
        <dbReference type="ARBA" id="ARBA00023235"/>
    </source>
</evidence>
<evidence type="ECO:0000256" key="10">
    <source>
        <dbReference type="ARBA" id="ARBA00023204"/>
    </source>
</evidence>
<keyword evidence="13" id="KW-0233">DNA recombination</keyword>
<keyword evidence="10 13" id="KW-0234">DNA repair</keyword>
<dbReference type="GO" id="GO:0043139">
    <property type="term" value="F:5'-3' DNA helicase activity"/>
    <property type="evidence" value="ECO:0007669"/>
    <property type="project" value="UniProtKB-EC"/>
</dbReference>
<dbReference type="InterPro" id="IPR027417">
    <property type="entry name" value="P-loop_NTPase"/>
</dbReference>
<evidence type="ECO:0000256" key="8">
    <source>
        <dbReference type="ARBA" id="ARBA00022840"/>
    </source>
</evidence>
<dbReference type="SUPFAM" id="SSF57716">
    <property type="entry name" value="Glucocorticoid receptor-like (DNA-binding domain)"/>
    <property type="match status" value="2"/>
</dbReference>
<sequence length="1895" mass="215913">MKKSYASRKCVVPSCSNSDLTHHMHTFPKLCIKDKKNNDVYERYLVWIKNSCNGRLLLESPFTLNRRFFYCGDHFDPNQYATDKRERLKRNGIPTLLCPGPLALVDVESYLRKHGVKEEKPENMEVEQVINQDVGNVHYFLEDVVEVDVNTSGPHSLDNMEMDLQFDIPGFSGCSNDLHMGVESKFDNCVVTRGIGVTNMDSQFDIPHSSSKSNVLQSDVDFVVSHSLDEEGVEEEKPENMEVEQVINQHVGNVHYFFEDVVEVDVNTSGLHCVDDMEMDLQFDIPDSSGCSNNLHMDVECNFDDCVVSHTIGDSNMDSQFVIPHSSNGSNDLQINVESGLVDCVVSHSLEEEEVPVINASCSNAEQEPIVPLIRIHSRCAVSGCKNNNSTKSMFGFPRVNKMVDGQHVADAMEFKRCNEWVQFCKNPKILTKDISKLHKLFKVCGGHFSLNDFTSKLKKNLKKTAVPHIDAPDDSFPNVCLFSVSGENSNECVESTDNVLVATSESFESCDRLKDLKAVQSKTFASNFEEKMKLFTHQTCSVCKETYLYYPGMKKAHRKKSSCWKFAAQNQMDPGVVPPELSGLTFVEEQLIARVHPVLSVYKLKGCQYGYKGNVINFYQDVEGFARQLPHRISDISSIVTVRFNNRIGESTDFQVRVKKVYDALVWLKANNEFYSCIEISSENLQELPEDGNVYDKMCSFSLGDSDNDIDEMNDEMNDENEDTGTGMIESSGVPFIPVRNQNQQVNAALNWPEMNVEPVNEFIPGFIMCAFPSLFPYGTCDFNEERRSRVKMHEYFKHLLSYEGGRFAKHQTFRFFAFNMWMRHTALSDGNVFVARDSVLSTMNVEQLKAHLNDNANARNKLMFMGSNLRGSKSYWKSRCGELKDMVEQIGLPTVFLTMSAADLYWPDLFRILTGKDIDNIPMRERRTLLQENPVVVDLFFEHRLQCYIDCVLKPKYDVVDFWYRIEYQHRGSPHVHGLFWFKDAPNVESLLNGTEEEKKKVTKYFDELVTAVNPNNSVAMPVKHPCEVLFGTVDDNETDLSQLLKKVQRHSKCTPGYCLRADRKTKKTVCRFHFPFQLSEEAQTNCKEDSSEFEFLPERNDPLINKFNPFIIATWRANIDISPVLSKRAIIEYISKYVSKSEVSSKSLLEICDSVCNGLSSDDKAKRAIQKILIKNCVERDISAQEVCHIMMGAKLFSAGGRRFVIVYTDSSQWLPVASDCDETSEISAKSSSSFMEKYAKRPKLLEELSMWDCAKFYNSSSWRKTVKPNIVRVFPRLVLNDSEDNSEAYYRQKVLLFLPWTVDKPIAKHDGESWKSCFERNNVELLMSVTLELNVVCEQSSDVDEEMDDVPVESNEDWMIASRICDSRPANPVSIGRREVDVQNDWSSYSKKYECYGDMQYFANFIENQKKNIQDTENLTEFPDINFSSEQCAVKELMEEQIQSLLHESLGETLPKRVLVQGKAGTGKSLLIRYLVDKVTRQFGTGSILLLGPTGVAAVNVGGSTIHSTLMISGKCQTVQDLKGESARKFCDFIEKVKFVIIDEYSFISCPLLGMIDRRLRQGTGVNEPFGNLFIYLFGDYRQLPPVKSPPLFGDSSELEISKHGSNMFKLFDRYYVLTQCHRQKDSKFQELLDRLSVCQSTKEDYDILRKRFTNIVKEEDSRKFDNAIRLFSEKKAVEQYNEKKLRNLKDEHGGILPVALIPANHHGKAAKTASDEKADGLPSELHLARGANIMLKRNLWVKKGLVNGTMGKIVDILYEDDKEPPHHAPRILMCKFDNYSGPGITTDNLVPIGRVTSSWRNESGQCSRQQFPVVLSYACTIHKSQGLTLDQAVIQIGRREFSLGLSYVGLSRVKSLDGMLLEPFPYTRIANLKSRPELKMRKEFERRLNL</sequence>
<evidence type="ECO:0000256" key="12">
    <source>
        <dbReference type="PROSITE-ProRule" id="PRU00309"/>
    </source>
</evidence>
<evidence type="ECO:0000256" key="2">
    <source>
        <dbReference type="ARBA" id="ARBA00022741"/>
    </source>
</evidence>
<reference evidence="15" key="2">
    <citation type="journal article" date="2023" name="BMC Genomics">
        <title>Pest status, molecular evolution, and epigenetic factors derived from the genome assembly of Frankliniella fusca, a thysanopteran phytovirus vector.</title>
        <authorList>
            <person name="Catto M.A."/>
            <person name="Labadie P.E."/>
            <person name="Jacobson A.L."/>
            <person name="Kennedy G.G."/>
            <person name="Srinivasan R."/>
            <person name="Hunt B.G."/>
        </authorList>
    </citation>
    <scope>NUCLEOTIDE SEQUENCE</scope>
    <source>
        <strain evidence="15">PL_HMW_Pooled</strain>
    </source>
</reference>
<dbReference type="EC" id="5.6.2.3" evidence="13"/>
<evidence type="ECO:0000256" key="13">
    <source>
        <dbReference type="RuleBase" id="RU363044"/>
    </source>
</evidence>
<dbReference type="GO" id="GO:0000723">
    <property type="term" value="P:telomere maintenance"/>
    <property type="evidence" value="ECO:0007669"/>
    <property type="project" value="InterPro"/>
</dbReference>
<dbReference type="EMBL" id="JAHWGI010000970">
    <property type="protein sequence ID" value="KAK3919189.1"/>
    <property type="molecule type" value="Genomic_DNA"/>
</dbReference>
<dbReference type="InterPro" id="IPR051055">
    <property type="entry name" value="PIF1_helicase"/>
</dbReference>
<keyword evidence="7" id="KW-0862">Zinc</keyword>
<dbReference type="GO" id="GO:0016787">
    <property type="term" value="F:hydrolase activity"/>
    <property type="evidence" value="ECO:0007669"/>
    <property type="project" value="UniProtKB-KW"/>
</dbReference>
<evidence type="ECO:0000256" key="7">
    <source>
        <dbReference type="ARBA" id="ARBA00022833"/>
    </source>
</evidence>
<keyword evidence="9 12" id="KW-0238">DNA-binding</keyword>
<dbReference type="Pfam" id="PF05485">
    <property type="entry name" value="THAP"/>
    <property type="match status" value="2"/>
</dbReference>
<dbReference type="GO" id="GO:0005524">
    <property type="term" value="F:ATP binding"/>
    <property type="evidence" value="ECO:0007669"/>
    <property type="project" value="UniProtKB-KW"/>
</dbReference>
<comment type="similarity">
    <text evidence="13">Belongs to the helicase family.</text>
</comment>
<organism evidence="15 16">
    <name type="scientific">Frankliniella fusca</name>
    <dbReference type="NCBI Taxonomy" id="407009"/>
    <lineage>
        <taxon>Eukaryota</taxon>
        <taxon>Metazoa</taxon>
        <taxon>Ecdysozoa</taxon>
        <taxon>Arthropoda</taxon>
        <taxon>Hexapoda</taxon>
        <taxon>Insecta</taxon>
        <taxon>Pterygota</taxon>
        <taxon>Neoptera</taxon>
        <taxon>Paraneoptera</taxon>
        <taxon>Thysanoptera</taxon>
        <taxon>Terebrantia</taxon>
        <taxon>Thripoidea</taxon>
        <taxon>Thripidae</taxon>
        <taxon>Frankliniella</taxon>
    </lineage>
</organism>
<accession>A0AAE1LHS5</accession>
<protein>
    <recommendedName>
        <fullName evidence="13">ATP-dependent DNA helicase</fullName>
        <ecNumber evidence="13">5.6.2.3</ecNumber>
    </recommendedName>
</protein>
<evidence type="ECO:0000256" key="5">
    <source>
        <dbReference type="ARBA" id="ARBA00022801"/>
    </source>
</evidence>
<dbReference type="Proteomes" id="UP001219518">
    <property type="component" value="Unassembled WGS sequence"/>
</dbReference>
<dbReference type="GO" id="GO:0006281">
    <property type="term" value="P:DNA repair"/>
    <property type="evidence" value="ECO:0007669"/>
    <property type="project" value="UniProtKB-KW"/>
</dbReference>
<gene>
    <name evidence="15" type="ORF">KUF71_008338</name>
</gene>
<evidence type="ECO:0000256" key="3">
    <source>
        <dbReference type="ARBA" id="ARBA00022763"/>
    </source>
</evidence>
<feature type="domain" description="THAP-type" evidence="14">
    <location>
        <begin position="1"/>
        <end position="97"/>
    </location>
</feature>
<evidence type="ECO:0000259" key="14">
    <source>
        <dbReference type="PROSITE" id="PS50950"/>
    </source>
</evidence>